<protein>
    <recommendedName>
        <fullName evidence="3">Zf-HC2 domain-containing protein</fullName>
    </recommendedName>
</protein>
<name>A0ABQ2ZUI4_9GAMM</name>
<gene>
    <name evidence="1" type="ORF">GCM10008098_15810</name>
</gene>
<evidence type="ECO:0008006" key="3">
    <source>
        <dbReference type="Google" id="ProtNLM"/>
    </source>
</evidence>
<sequence>MTFPKHSGRDCVRAWDAMPWVLQNSATPEQGAWLEGHLAQCESCRTEFAQQSRLRQAMSLPTDISIDANVGLRRLLGRLDAPDAVEAPYRSRSRNWLSRALVAVVLIQALSIGALGVKLWSTGGSPAYRTLSQESAPAAPGTIRVVPDAAMTLADWNALLHTLRLQVVGGPNDVGAYTVAPMSSTSTTQALQQLRTTRGIRLAEPVAVTP</sequence>
<organism evidence="1 2">
    <name type="scientific">Rhodanobacter panaciterrae</name>
    <dbReference type="NCBI Taxonomy" id="490572"/>
    <lineage>
        <taxon>Bacteria</taxon>
        <taxon>Pseudomonadati</taxon>
        <taxon>Pseudomonadota</taxon>
        <taxon>Gammaproteobacteria</taxon>
        <taxon>Lysobacterales</taxon>
        <taxon>Rhodanobacteraceae</taxon>
        <taxon>Rhodanobacter</taxon>
    </lineage>
</organism>
<evidence type="ECO:0000313" key="1">
    <source>
        <dbReference type="EMBL" id="GGY23227.1"/>
    </source>
</evidence>
<dbReference type="EMBL" id="BMXT01000001">
    <property type="protein sequence ID" value="GGY23227.1"/>
    <property type="molecule type" value="Genomic_DNA"/>
</dbReference>
<accession>A0ABQ2ZUI4</accession>
<comment type="caution">
    <text evidence="1">The sequence shown here is derived from an EMBL/GenBank/DDBJ whole genome shotgun (WGS) entry which is preliminary data.</text>
</comment>
<dbReference type="Proteomes" id="UP000621898">
    <property type="component" value="Unassembled WGS sequence"/>
</dbReference>
<dbReference type="RefSeq" id="WP_189440569.1">
    <property type="nucleotide sequence ID" value="NZ_BMXT01000001.1"/>
</dbReference>
<reference evidence="2" key="1">
    <citation type="journal article" date="2019" name="Int. J. Syst. Evol. Microbiol.">
        <title>The Global Catalogue of Microorganisms (GCM) 10K type strain sequencing project: providing services to taxonomists for standard genome sequencing and annotation.</title>
        <authorList>
            <consortium name="The Broad Institute Genomics Platform"/>
            <consortium name="The Broad Institute Genome Sequencing Center for Infectious Disease"/>
            <person name="Wu L."/>
            <person name="Ma J."/>
        </authorList>
    </citation>
    <scope>NUCLEOTIDE SEQUENCE [LARGE SCALE GENOMIC DNA]</scope>
    <source>
        <strain evidence="2">KCTC 22232</strain>
    </source>
</reference>
<proteinExistence type="predicted"/>
<evidence type="ECO:0000313" key="2">
    <source>
        <dbReference type="Proteomes" id="UP000621898"/>
    </source>
</evidence>
<keyword evidence="2" id="KW-1185">Reference proteome</keyword>